<dbReference type="InterPro" id="IPR050483">
    <property type="entry name" value="CoA-transferase_III_domain"/>
</dbReference>
<dbReference type="GO" id="GO:0008410">
    <property type="term" value="F:CoA-transferase activity"/>
    <property type="evidence" value="ECO:0007669"/>
    <property type="project" value="TreeGrafter"/>
</dbReference>
<dbReference type="Pfam" id="PF02515">
    <property type="entry name" value="CoA_transf_3"/>
    <property type="match status" value="1"/>
</dbReference>
<dbReference type="EMBL" id="CP069798">
    <property type="protein sequence ID" value="QRQ81367.1"/>
    <property type="molecule type" value="Genomic_DNA"/>
</dbReference>
<dbReference type="Gene3D" id="3.30.1540.10">
    <property type="entry name" value="formyl-coa transferase, domain 3"/>
    <property type="match status" value="1"/>
</dbReference>
<evidence type="ECO:0000256" key="1">
    <source>
        <dbReference type="ARBA" id="ARBA00022679"/>
    </source>
</evidence>
<protein>
    <submittedName>
        <fullName evidence="2">CoA transferase</fullName>
    </submittedName>
</protein>
<dbReference type="Gene3D" id="3.40.50.10540">
    <property type="entry name" value="Crotonobetainyl-coa:carnitine coa-transferase, domain 1"/>
    <property type="match status" value="1"/>
</dbReference>
<name>A0A892ZHQ9_9NEIS</name>
<dbReference type="KEGG" id="ptes:JQU52_11705"/>
<dbReference type="InterPro" id="IPR044855">
    <property type="entry name" value="CoA-Trfase_III_dom3_sf"/>
</dbReference>
<proteinExistence type="predicted"/>
<dbReference type="Proteomes" id="UP000653156">
    <property type="component" value="Chromosome"/>
</dbReference>
<evidence type="ECO:0000313" key="2">
    <source>
        <dbReference type="EMBL" id="QRQ81367.1"/>
    </source>
</evidence>
<accession>A0A892ZHQ9</accession>
<dbReference type="PANTHER" id="PTHR48207:SF3">
    <property type="entry name" value="SUCCINATE--HYDROXYMETHYLGLUTARATE COA-TRANSFERASE"/>
    <property type="match status" value="1"/>
</dbReference>
<evidence type="ECO:0000313" key="3">
    <source>
        <dbReference type="Proteomes" id="UP000653156"/>
    </source>
</evidence>
<dbReference type="AlphaFoldDB" id="A0A892ZHQ9"/>
<sequence length="396" mass="41942">MTPQALNGIKVLDLSRVLAAPGCTQILADLGAEVIKIERPGEGDETRQWSPPSFADGTAAYFATVNRNKKSLTVDMAKPEGQALLRQLAAAADIVVENFKVGGLKKYGLDYDSLKQSNPGLIYASLTGFGQTGPDAAKPGYDYIIQGLSGLMSITGPADGLPHKVGVAVVDLFAGLQLTIGIQAALIARAQTGLGQQVDVSLLDSAVAMSANVGMNCLASGSVPPRLGNAHPNIVPYQVFEAAHGQHLILACGNDKQFAAIGRVMEQEWHTEPRFATNPQRVAHRDELVPLMQAVFAHKTRDEWIALFEAAQVPCGPINNIAEALAMPQVQQRGMVVDFAAGGSPVKVLGNPIKLSATPVQYHSAPAALGAHSDEILRSLGYSEEQICQWRADGVV</sequence>
<gene>
    <name evidence="2" type="ORF">JQU52_11705</name>
</gene>
<reference evidence="2" key="1">
    <citation type="submission" date="2021-02" db="EMBL/GenBank/DDBJ databases">
        <title>Neisseriaceae sp. 26B isolated from the cloaca of a Common Toad-headed Turtle (Mesoclemmys nasuta).</title>
        <authorList>
            <person name="Spergser J."/>
            <person name="Busse H.-J."/>
        </authorList>
    </citation>
    <scope>NUCLEOTIDE SEQUENCE</scope>
    <source>
        <strain evidence="2">26B</strain>
    </source>
</reference>
<organism evidence="2 3">
    <name type="scientific">Paralysiella testudinis</name>
    <dbReference type="NCBI Taxonomy" id="2809020"/>
    <lineage>
        <taxon>Bacteria</taxon>
        <taxon>Pseudomonadati</taxon>
        <taxon>Pseudomonadota</taxon>
        <taxon>Betaproteobacteria</taxon>
        <taxon>Neisseriales</taxon>
        <taxon>Neisseriaceae</taxon>
        <taxon>Paralysiella</taxon>
    </lineage>
</organism>
<dbReference type="PANTHER" id="PTHR48207">
    <property type="entry name" value="SUCCINATE--HYDROXYMETHYLGLUTARATE COA-TRANSFERASE"/>
    <property type="match status" value="1"/>
</dbReference>
<dbReference type="InterPro" id="IPR003673">
    <property type="entry name" value="CoA-Trfase_fam_III"/>
</dbReference>
<dbReference type="RefSeq" id="WP_230338660.1">
    <property type="nucleotide sequence ID" value="NZ_CP069798.1"/>
</dbReference>
<keyword evidence="3" id="KW-1185">Reference proteome</keyword>
<dbReference type="InterPro" id="IPR023606">
    <property type="entry name" value="CoA-Trfase_III_dom_1_sf"/>
</dbReference>
<dbReference type="SUPFAM" id="SSF89796">
    <property type="entry name" value="CoA-transferase family III (CaiB/BaiF)"/>
    <property type="match status" value="1"/>
</dbReference>
<keyword evidence="1 2" id="KW-0808">Transferase</keyword>